<protein>
    <submittedName>
        <fullName evidence="2">Uncharacterized protein</fullName>
    </submittedName>
</protein>
<dbReference type="AlphaFoldDB" id="A0AAN9IB30"/>
<comment type="caution">
    <text evidence="2">The sequence shown here is derived from an EMBL/GenBank/DDBJ whole genome shotgun (WGS) entry which is preliminary data.</text>
</comment>
<gene>
    <name evidence="1" type="ORF">RIF29_15318</name>
    <name evidence="2" type="ORF">RIF29_15319</name>
</gene>
<name>A0AAN9IB30_CROPI</name>
<accession>A0AAN9IB30</accession>
<sequence>MRVSGLGLDGGSRSSSISSSESGILVNFLRREMAPKDLCLYPDEVIVTDGSREFVEYTTLRSRVRQWLNYVKWYYMVAVSPGVTIQDLLDAPFVNRKWQVESTDSQEGFRLCFPKAKLTPYASTNLAYRSCKPIVPFGLTPEGALLWGPYIKDLIRVLIKLAKPVSVRSIKWRKQTL</sequence>
<dbReference type="Proteomes" id="UP001372338">
    <property type="component" value="Unassembled WGS sequence"/>
</dbReference>
<organism evidence="2 3">
    <name type="scientific">Crotalaria pallida</name>
    <name type="common">Smooth rattlebox</name>
    <name type="synonym">Crotalaria striata</name>
    <dbReference type="NCBI Taxonomy" id="3830"/>
    <lineage>
        <taxon>Eukaryota</taxon>
        <taxon>Viridiplantae</taxon>
        <taxon>Streptophyta</taxon>
        <taxon>Embryophyta</taxon>
        <taxon>Tracheophyta</taxon>
        <taxon>Spermatophyta</taxon>
        <taxon>Magnoliopsida</taxon>
        <taxon>eudicotyledons</taxon>
        <taxon>Gunneridae</taxon>
        <taxon>Pentapetalae</taxon>
        <taxon>rosids</taxon>
        <taxon>fabids</taxon>
        <taxon>Fabales</taxon>
        <taxon>Fabaceae</taxon>
        <taxon>Papilionoideae</taxon>
        <taxon>50 kb inversion clade</taxon>
        <taxon>genistoids sensu lato</taxon>
        <taxon>core genistoids</taxon>
        <taxon>Crotalarieae</taxon>
        <taxon>Crotalaria</taxon>
    </lineage>
</organism>
<evidence type="ECO:0000313" key="1">
    <source>
        <dbReference type="EMBL" id="KAK7274237.1"/>
    </source>
</evidence>
<evidence type="ECO:0000313" key="3">
    <source>
        <dbReference type="Proteomes" id="UP001372338"/>
    </source>
</evidence>
<reference evidence="2 3" key="1">
    <citation type="submission" date="2024-01" db="EMBL/GenBank/DDBJ databases">
        <title>The genomes of 5 underutilized Papilionoideae crops provide insights into root nodulation and disease resistanc.</title>
        <authorList>
            <person name="Yuan L."/>
        </authorList>
    </citation>
    <scope>NUCLEOTIDE SEQUENCE [LARGE SCALE GENOMIC DNA]</scope>
    <source>
        <strain evidence="2">ZHUSHIDOU_FW_LH</strain>
        <tissue evidence="2">Leaf</tissue>
    </source>
</reference>
<dbReference type="EMBL" id="JAYWIO010000003">
    <property type="protein sequence ID" value="KAK7274237.1"/>
    <property type="molecule type" value="Genomic_DNA"/>
</dbReference>
<evidence type="ECO:0000313" key="2">
    <source>
        <dbReference type="EMBL" id="KAK7274238.1"/>
    </source>
</evidence>
<dbReference type="EMBL" id="JAYWIO010000003">
    <property type="protein sequence ID" value="KAK7274238.1"/>
    <property type="molecule type" value="Genomic_DNA"/>
</dbReference>
<keyword evidence="3" id="KW-1185">Reference proteome</keyword>
<proteinExistence type="predicted"/>